<reference evidence="10" key="1">
    <citation type="submission" date="2016-10" db="EMBL/GenBank/DDBJ databases">
        <authorList>
            <person name="Varghese N."/>
            <person name="Submissions S."/>
        </authorList>
    </citation>
    <scope>NUCLEOTIDE SEQUENCE [LARGE SCALE GENOMIC DNA]</scope>
    <source>
        <strain evidence="10">DSM 24450</strain>
    </source>
</reference>
<evidence type="ECO:0000256" key="4">
    <source>
        <dbReference type="ARBA" id="ARBA00022692"/>
    </source>
</evidence>
<feature type="transmembrane region" description="Helical" evidence="7">
    <location>
        <begin position="279"/>
        <end position="299"/>
    </location>
</feature>
<accession>A0A1I6PPK2</accession>
<dbReference type="Pfam" id="PF07690">
    <property type="entry name" value="MFS_1"/>
    <property type="match status" value="1"/>
</dbReference>
<feature type="transmembrane region" description="Helical" evidence="7">
    <location>
        <begin position="105"/>
        <end position="128"/>
    </location>
</feature>
<feature type="transmembrane region" description="Helical" evidence="7">
    <location>
        <begin position="336"/>
        <end position="358"/>
    </location>
</feature>
<comment type="subcellular location">
    <subcellularLocation>
        <location evidence="1">Endomembrane system</location>
        <topology evidence="1">Multi-pass membrane protein</topology>
    </subcellularLocation>
</comment>
<feature type="transmembrane region" description="Helical" evidence="7">
    <location>
        <begin position="54"/>
        <end position="74"/>
    </location>
</feature>
<proteinExistence type="inferred from homology"/>
<feature type="transmembrane region" description="Helical" evidence="7">
    <location>
        <begin position="81"/>
        <end position="99"/>
    </location>
</feature>
<keyword evidence="5 7" id="KW-1133">Transmembrane helix</keyword>
<dbReference type="GO" id="GO:0016020">
    <property type="term" value="C:membrane"/>
    <property type="evidence" value="ECO:0007669"/>
    <property type="project" value="InterPro"/>
</dbReference>
<dbReference type="RefSeq" id="WP_090223783.1">
    <property type="nucleotide sequence ID" value="NZ_FOZP01000002.1"/>
</dbReference>
<keyword evidence="6 7" id="KW-0472">Membrane</keyword>
<keyword evidence="10" id="KW-1185">Reference proteome</keyword>
<comment type="similarity">
    <text evidence="2">Belongs to the major facilitator superfamily.</text>
</comment>
<dbReference type="EMBL" id="FOZP01000002">
    <property type="protein sequence ID" value="SFS42116.1"/>
    <property type="molecule type" value="Genomic_DNA"/>
</dbReference>
<name>A0A1I6PPK2_9FLAO</name>
<evidence type="ECO:0000256" key="3">
    <source>
        <dbReference type="ARBA" id="ARBA00022448"/>
    </source>
</evidence>
<dbReference type="Proteomes" id="UP000199312">
    <property type="component" value="Unassembled WGS sequence"/>
</dbReference>
<keyword evidence="3" id="KW-0813">Transport</keyword>
<evidence type="ECO:0000313" key="10">
    <source>
        <dbReference type="Proteomes" id="UP000199312"/>
    </source>
</evidence>
<evidence type="ECO:0000256" key="7">
    <source>
        <dbReference type="SAM" id="Phobius"/>
    </source>
</evidence>
<evidence type="ECO:0000313" key="9">
    <source>
        <dbReference type="EMBL" id="SFS42116.1"/>
    </source>
</evidence>
<feature type="transmembrane region" description="Helical" evidence="7">
    <location>
        <begin position="370"/>
        <end position="390"/>
    </location>
</feature>
<evidence type="ECO:0000256" key="1">
    <source>
        <dbReference type="ARBA" id="ARBA00004127"/>
    </source>
</evidence>
<keyword evidence="4 7" id="KW-0812">Transmembrane</keyword>
<gene>
    <name evidence="9" type="ORF">SAMN04488006_1245</name>
</gene>
<evidence type="ECO:0000256" key="6">
    <source>
        <dbReference type="ARBA" id="ARBA00023136"/>
    </source>
</evidence>
<dbReference type="GO" id="GO:0022857">
    <property type="term" value="F:transmembrane transporter activity"/>
    <property type="evidence" value="ECO:0007669"/>
    <property type="project" value="InterPro"/>
</dbReference>
<dbReference type="InterPro" id="IPR051788">
    <property type="entry name" value="MFS_Transporter"/>
</dbReference>
<evidence type="ECO:0000259" key="8">
    <source>
        <dbReference type="PROSITE" id="PS50850"/>
    </source>
</evidence>
<dbReference type="AlphaFoldDB" id="A0A1I6PPK2"/>
<dbReference type="InterPro" id="IPR011701">
    <property type="entry name" value="MFS"/>
</dbReference>
<dbReference type="PANTHER" id="PTHR23514">
    <property type="entry name" value="BYPASS OF STOP CODON PROTEIN 6"/>
    <property type="match status" value="1"/>
</dbReference>
<dbReference type="PROSITE" id="PS00216">
    <property type="entry name" value="SUGAR_TRANSPORT_1"/>
    <property type="match status" value="1"/>
</dbReference>
<dbReference type="GO" id="GO:0012505">
    <property type="term" value="C:endomembrane system"/>
    <property type="evidence" value="ECO:0007669"/>
    <property type="project" value="UniProtKB-SubCell"/>
</dbReference>
<dbReference type="PROSITE" id="PS50850">
    <property type="entry name" value="MFS"/>
    <property type="match status" value="1"/>
</dbReference>
<feature type="transmembrane region" description="Helical" evidence="7">
    <location>
        <begin position="217"/>
        <end position="238"/>
    </location>
</feature>
<dbReference type="STRING" id="593133.SAMN04488006_1245"/>
<evidence type="ECO:0000256" key="5">
    <source>
        <dbReference type="ARBA" id="ARBA00022989"/>
    </source>
</evidence>
<organism evidence="9 10">
    <name type="scientific">Lutibacter maritimus</name>
    <dbReference type="NCBI Taxonomy" id="593133"/>
    <lineage>
        <taxon>Bacteria</taxon>
        <taxon>Pseudomonadati</taxon>
        <taxon>Bacteroidota</taxon>
        <taxon>Flavobacteriia</taxon>
        <taxon>Flavobacteriales</taxon>
        <taxon>Flavobacteriaceae</taxon>
        <taxon>Lutibacter</taxon>
    </lineage>
</organism>
<dbReference type="Gene3D" id="1.20.1250.20">
    <property type="entry name" value="MFS general substrate transporter like domains"/>
    <property type="match status" value="2"/>
</dbReference>
<dbReference type="InterPro" id="IPR036259">
    <property type="entry name" value="MFS_trans_sf"/>
</dbReference>
<dbReference type="SUPFAM" id="SSF103473">
    <property type="entry name" value="MFS general substrate transporter"/>
    <property type="match status" value="1"/>
</dbReference>
<feature type="transmembrane region" description="Helical" evidence="7">
    <location>
        <begin position="250"/>
        <end position="267"/>
    </location>
</feature>
<evidence type="ECO:0000256" key="2">
    <source>
        <dbReference type="ARBA" id="ARBA00008335"/>
    </source>
</evidence>
<feature type="transmembrane region" description="Helical" evidence="7">
    <location>
        <begin position="21"/>
        <end position="42"/>
    </location>
</feature>
<dbReference type="InterPro" id="IPR020846">
    <property type="entry name" value="MFS_dom"/>
</dbReference>
<dbReference type="OrthoDB" id="6395826at2"/>
<feature type="transmembrane region" description="Helical" evidence="7">
    <location>
        <begin position="140"/>
        <end position="160"/>
    </location>
</feature>
<feature type="domain" description="Major facilitator superfamily (MFS) profile" evidence="8">
    <location>
        <begin position="16"/>
        <end position="399"/>
    </location>
</feature>
<feature type="transmembrane region" description="Helical" evidence="7">
    <location>
        <begin position="172"/>
        <end position="191"/>
    </location>
</feature>
<dbReference type="InterPro" id="IPR005829">
    <property type="entry name" value="Sugar_transporter_CS"/>
</dbReference>
<sequence length="415" mass="45594">MKNQVEQTTEYNQKNIKWLTYLMFMMFAMTTDAVGVIIPEVMKEFNLSMTAAGLLHYGPMTAIALAGIFLGFLADKIGRKKTIIIGLALFAVNSYLFLLGNTFGFFLVLLIISGAAIGVFKTGALALIGDMSKSTNDHTSTMNVVEGFFGVGAIIGPFLVSYFLTKNVDWKWLYVVAATLCVVLIIIAFFAKYPDTKKSTEEPINIKRTLLMVKDKYALGFSLAAFLYVAVEAAIYVWMPTLIAGYDGSFTFIALYALPIFFILRAGGRFLGAWMLERFDWTVVMAISSFAILLCYAFSFLNSTATVVLLPLSGLFMSVIYPTINSKGISCFPKISHGSVAGIILFFTAAGAAVGPMLMGVVSDLFGSNAIYGFMLATFFAAILFLGFLYNMIFKPTHIRISQLNESEYVNLSKL</sequence>
<dbReference type="PANTHER" id="PTHR23514:SF3">
    <property type="entry name" value="BYPASS OF STOP CODON PROTEIN 6"/>
    <property type="match status" value="1"/>
</dbReference>
<feature type="transmembrane region" description="Helical" evidence="7">
    <location>
        <begin position="305"/>
        <end position="324"/>
    </location>
</feature>
<protein>
    <submittedName>
        <fullName evidence="9">Fucose permease</fullName>
    </submittedName>
</protein>